<dbReference type="SUPFAM" id="SSF54631">
    <property type="entry name" value="CBS-domain pair"/>
    <property type="match status" value="1"/>
</dbReference>
<dbReference type="Pfam" id="PF03448">
    <property type="entry name" value="MgtE_N"/>
    <property type="match status" value="1"/>
</dbReference>
<dbReference type="NCBIfam" id="TIGR00400">
    <property type="entry name" value="mgtE"/>
    <property type="match status" value="1"/>
</dbReference>
<evidence type="ECO:0000313" key="13">
    <source>
        <dbReference type="Proteomes" id="UP000192602"/>
    </source>
</evidence>
<comment type="subcellular location">
    <subcellularLocation>
        <location evidence="9">Cell membrane</location>
        <topology evidence="9">Multi-pass membrane protein</topology>
    </subcellularLocation>
    <subcellularLocation>
        <location evidence="1">Membrane</location>
        <topology evidence="1">Multi-pass membrane protein</topology>
    </subcellularLocation>
</comment>
<evidence type="ECO:0000256" key="4">
    <source>
        <dbReference type="ARBA" id="ARBA00022692"/>
    </source>
</evidence>
<reference evidence="13" key="1">
    <citation type="submission" date="2017-04" db="EMBL/GenBank/DDBJ databases">
        <authorList>
            <person name="Varghese N."/>
            <person name="Submissions S."/>
        </authorList>
    </citation>
    <scope>NUCLEOTIDE SEQUENCE [LARGE SCALE GENOMIC DNA]</scope>
    <source>
        <strain evidence="13">DSM 16512</strain>
    </source>
</reference>
<keyword evidence="10" id="KW-0175">Coiled coil</keyword>
<keyword evidence="8" id="KW-0129">CBS domain</keyword>
<comment type="function">
    <text evidence="9">Acts as a magnesium transporter.</text>
</comment>
<dbReference type="PANTHER" id="PTHR41394:SF5">
    <property type="entry name" value="SLC41A_MGTE INTEGRAL MEMBRANE DOMAIN-CONTAINING PROTEIN"/>
    <property type="match status" value="1"/>
</dbReference>
<dbReference type="SUPFAM" id="SSF158791">
    <property type="entry name" value="MgtE N-terminal domain-like"/>
    <property type="match status" value="1"/>
</dbReference>
<feature type="domain" description="CBS" evidence="11">
    <location>
        <begin position="205"/>
        <end position="262"/>
    </location>
</feature>
<dbReference type="InterPro" id="IPR006667">
    <property type="entry name" value="SLC41_membr_dom"/>
</dbReference>
<evidence type="ECO:0000256" key="5">
    <source>
        <dbReference type="ARBA" id="ARBA00022842"/>
    </source>
</evidence>
<dbReference type="InterPro" id="IPR046342">
    <property type="entry name" value="CBS_dom_sf"/>
</dbReference>
<dbReference type="STRING" id="1069081.SAMN05660197_0800"/>
<dbReference type="Proteomes" id="UP000192602">
    <property type="component" value="Unassembled WGS sequence"/>
</dbReference>
<organism evidence="12 13">
    <name type="scientific">Nitratiruptor tergarcus DSM 16512</name>
    <dbReference type="NCBI Taxonomy" id="1069081"/>
    <lineage>
        <taxon>Bacteria</taxon>
        <taxon>Pseudomonadati</taxon>
        <taxon>Campylobacterota</taxon>
        <taxon>Epsilonproteobacteria</taxon>
        <taxon>Nautiliales</taxon>
        <taxon>Nitratiruptoraceae</taxon>
        <taxon>Nitratiruptor</taxon>
    </lineage>
</organism>
<evidence type="ECO:0000256" key="1">
    <source>
        <dbReference type="ARBA" id="ARBA00004141"/>
    </source>
</evidence>
<evidence type="ECO:0000256" key="6">
    <source>
        <dbReference type="ARBA" id="ARBA00022989"/>
    </source>
</evidence>
<dbReference type="Pfam" id="PF01769">
    <property type="entry name" value="MgtE"/>
    <property type="match status" value="1"/>
</dbReference>
<dbReference type="Gene3D" id="3.10.580.10">
    <property type="entry name" value="CBS-domain"/>
    <property type="match status" value="1"/>
</dbReference>
<evidence type="ECO:0000256" key="7">
    <source>
        <dbReference type="ARBA" id="ARBA00023136"/>
    </source>
</evidence>
<dbReference type="EMBL" id="FWWZ01000001">
    <property type="protein sequence ID" value="SMC09007.1"/>
    <property type="molecule type" value="Genomic_DNA"/>
</dbReference>
<sequence>MQKDEVLKIRHILETELKSGEITLHPSEIAAFLKYLYSENKEEFFAILRKLPEEVLGEVLLELPESIKDEAIEQLSVKKLAKAVEELDSDDAVDLVKDIEDIDSDLEQKVLQNIDKEYKEEIETLSSYDESTAGAYMQTEVFKAYVDEKVKDAIERLRKLKAEGEVSNIHQVYVVDKDEKLKAIIPLEDLILYDFNAKFADIIHEKKYEPITVHVNEPVAELIKKFEDYDLAVVAVVDDEGRLLGRITSDDVIDLIEEQATEQIYNLAGLEEEAEEEEDIKEVTKKRAWWLLINLGTAILASFVIGLFDETIQKYVALAVLMPIVASMGGNAGTQTLTVVVRKLALGEIDWQNAKKALMKETVVSLLNGLIFAVIMGAIAWIWFGNHLLGVVIALAMIINLLAAGFFGAVIPLFLKKVGQDPAVGSSVLLTTVTDVVGFFAFLGLAKVMLVH</sequence>
<evidence type="ECO:0000256" key="3">
    <source>
        <dbReference type="ARBA" id="ARBA00022448"/>
    </source>
</evidence>
<dbReference type="CDD" id="cd04606">
    <property type="entry name" value="CBS_pair_Mg_transporter"/>
    <property type="match status" value="1"/>
</dbReference>
<accession>A0A1W1WRU6</accession>
<dbReference type="OrthoDB" id="9790355at2"/>
<gene>
    <name evidence="12" type="ORF">SAMN05660197_0800</name>
</gene>
<feature type="transmembrane region" description="Helical" evidence="9">
    <location>
        <begin position="427"/>
        <end position="450"/>
    </location>
</feature>
<dbReference type="PROSITE" id="PS51371">
    <property type="entry name" value="CBS"/>
    <property type="match status" value="2"/>
</dbReference>
<evidence type="ECO:0000256" key="2">
    <source>
        <dbReference type="ARBA" id="ARBA00009749"/>
    </source>
</evidence>
<dbReference type="InterPro" id="IPR038076">
    <property type="entry name" value="MgtE_N_sf"/>
</dbReference>
<feature type="transmembrane region" description="Helical" evidence="9">
    <location>
        <begin position="320"/>
        <end position="341"/>
    </location>
</feature>
<keyword evidence="3 9" id="KW-0813">Transport</keyword>
<evidence type="ECO:0000313" key="12">
    <source>
        <dbReference type="EMBL" id="SMC09007.1"/>
    </source>
</evidence>
<dbReference type="Gene3D" id="1.25.60.10">
    <property type="entry name" value="MgtE N-terminal domain-like"/>
    <property type="match status" value="1"/>
</dbReference>
<keyword evidence="9" id="KW-0479">Metal-binding</keyword>
<keyword evidence="9" id="KW-1003">Cell membrane</keyword>
<dbReference type="GO" id="GO:0046872">
    <property type="term" value="F:metal ion binding"/>
    <property type="evidence" value="ECO:0007669"/>
    <property type="project" value="UniProtKB-KW"/>
</dbReference>
<dbReference type="InterPro" id="IPR006668">
    <property type="entry name" value="Mg_transptr_MgtE_intracell_dom"/>
</dbReference>
<feature type="domain" description="CBS" evidence="11">
    <location>
        <begin position="137"/>
        <end position="202"/>
    </location>
</feature>
<feature type="transmembrane region" description="Helical" evidence="9">
    <location>
        <begin position="288"/>
        <end position="308"/>
    </location>
</feature>
<dbReference type="AlphaFoldDB" id="A0A1W1WRU6"/>
<dbReference type="GO" id="GO:0015095">
    <property type="term" value="F:magnesium ion transmembrane transporter activity"/>
    <property type="evidence" value="ECO:0007669"/>
    <property type="project" value="UniProtKB-UniRule"/>
</dbReference>
<feature type="transmembrane region" description="Helical" evidence="9">
    <location>
        <begin position="362"/>
        <end position="384"/>
    </location>
</feature>
<dbReference type="Pfam" id="PF00571">
    <property type="entry name" value="CBS"/>
    <property type="match status" value="2"/>
</dbReference>
<dbReference type="InterPro" id="IPR036739">
    <property type="entry name" value="SLC41_membr_dom_sf"/>
</dbReference>
<proteinExistence type="inferred from homology"/>
<evidence type="ECO:0000256" key="9">
    <source>
        <dbReference type="RuleBase" id="RU362011"/>
    </source>
</evidence>
<name>A0A1W1WRU6_9BACT</name>
<dbReference type="SUPFAM" id="SSF161093">
    <property type="entry name" value="MgtE membrane domain-like"/>
    <property type="match status" value="1"/>
</dbReference>
<comment type="similarity">
    <text evidence="2 9">Belongs to the SLC41A transporter family.</text>
</comment>
<dbReference type="SMART" id="SM00924">
    <property type="entry name" value="MgtE_N"/>
    <property type="match status" value="1"/>
</dbReference>
<evidence type="ECO:0000256" key="10">
    <source>
        <dbReference type="SAM" id="Coils"/>
    </source>
</evidence>
<dbReference type="RefSeq" id="WP_084275261.1">
    <property type="nucleotide sequence ID" value="NZ_AP026671.1"/>
</dbReference>
<dbReference type="GO" id="GO:0005886">
    <property type="term" value="C:plasma membrane"/>
    <property type="evidence" value="ECO:0007669"/>
    <property type="project" value="UniProtKB-SubCell"/>
</dbReference>
<dbReference type="InterPro" id="IPR000644">
    <property type="entry name" value="CBS_dom"/>
</dbReference>
<feature type="coiled-coil region" evidence="10">
    <location>
        <begin position="253"/>
        <end position="287"/>
    </location>
</feature>
<dbReference type="SMART" id="SM00116">
    <property type="entry name" value="CBS"/>
    <property type="match status" value="2"/>
</dbReference>
<evidence type="ECO:0000259" key="11">
    <source>
        <dbReference type="PROSITE" id="PS51371"/>
    </source>
</evidence>
<comment type="subunit">
    <text evidence="9">Homodimer.</text>
</comment>
<evidence type="ECO:0000256" key="8">
    <source>
        <dbReference type="PROSITE-ProRule" id="PRU00703"/>
    </source>
</evidence>
<keyword evidence="4 9" id="KW-0812">Transmembrane</keyword>
<keyword evidence="6 9" id="KW-1133">Transmembrane helix</keyword>
<dbReference type="PANTHER" id="PTHR41394">
    <property type="entry name" value="MAGNESIUM TRANSPORTER MGTE"/>
    <property type="match status" value="1"/>
</dbReference>
<keyword evidence="13" id="KW-1185">Reference proteome</keyword>
<dbReference type="Gene3D" id="1.10.357.20">
    <property type="entry name" value="SLC41 divalent cation transporters, integral membrane domain"/>
    <property type="match status" value="1"/>
</dbReference>
<dbReference type="InterPro" id="IPR006669">
    <property type="entry name" value="MgtE_transporter"/>
</dbReference>
<protein>
    <recommendedName>
        <fullName evidence="9">Magnesium transporter MgtE</fullName>
    </recommendedName>
</protein>
<keyword evidence="7 9" id="KW-0472">Membrane</keyword>
<keyword evidence="5 9" id="KW-0460">Magnesium</keyword>
<feature type="transmembrane region" description="Helical" evidence="9">
    <location>
        <begin position="390"/>
        <end position="415"/>
    </location>
</feature>